<proteinExistence type="inferred from homology"/>
<dbReference type="PANTHER" id="PTHR15239">
    <property type="entry name" value="NUCLEAR EXPORT MEDIATOR FACTOR NEMF"/>
    <property type="match status" value="1"/>
</dbReference>
<dbReference type="HAMAP" id="MF_00844_B">
    <property type="entry name" value="RqcH_B"/>
    <property type="match status" value="1"/>
</dbReference>
<dbReference type="Gene3D" id="1.10.8.50">
    <property type="match status" value="1"/>
</dbReference>
<dbReference type="InterPro" id="IPR008532">
    <property type="entry name" value="NFACT_RNA-bd"/>
</dbReference>
<evidence type="ECO:0000259" key="6">
    <source>
        <dbReference type="Pfam" id="PF05670"/>
    </source>
</evidence>
<dbReference type="InterPro" id="IPR051608">
    <property type="entry name" value="RQC_Subunit_NEMF"/>
</dbReference>
<reference evidence="7" key="1">
    <citation type="submission" date="2024-03" db="EMBL/GenBank/DDBJ databases">
        <authorList>
            <consortium name="ELIXIR-Norway"/>
            <consortium name="Elixir Norway"/>
        </authorList>
    </citation>
    <scope>NUCLEOTIDE SEQUENCE</scope>
</reference>
<evidence type="ECO:0000256" key="2">
    <source>
        <dbReference type="ARBA" id="ARBA00022730"/>
    </source>
</evidence>
<dbReference type="Gene3D" id="2.30.310.10">
    <property type="entry name" value="ibrinogen binding protein from staphylococcus aureus domain"/>
    <property type="match status" value="1"/>
</dbReference>
<organism evidence="7 8">
    <name type="scientific">Sphagnum jensenii</name>
    <dbReference type="NCBI Taxonomy" id="128206"/>
    <lineage>
        <taxon>Eukaryota</taxon>
        <taxon>Viridiplantae</taxon>
        <taxon>Streptophyta</taxon>
        <taxon>Embryophyta</taxon>
        <taxon>Bryophyta</taxon>
        <taxon>Sphagnophytina</taxon>
        <taxon>Sphagnopsida</taxon>
        <taxon>Sphagnales</taxon>
        <taxon>Sphagnaceae</taxon>
        <taxon>Sphagnum</taxon>
    </lineage>
</organism>
<dbReference type="SUPFAM" id="SSF46946">
    <property type="entry name" value="S13-like H2TH domain"/>
    <property type="match status" value="1"/>
</dbReference>
<dbReference type="Pfam" id="PF05833">
    <property type="entry name" value="NFACT_N"/>
    <property type="match status" value="1"/>
</dbReference>
<accession>A0ABP1BQY5</accession>
<sequence length="714" mass="78511">MMSTVLAAKPNVGFLASTHQTLTHSSSSSSSSTSSSCFKNSMHLSILFGLIENYSVFRPAQFFSLSWSAYNNGFRRRLLGPPASAVGNKQRVWRRELGFRVFAKVQAMDYTTIKAACTELSSSWVPAKIEKIVQSDRFTLGMAIRTMEHSSWLKICWNPACAHISVGDTLSGNDSSVSDNFSFGEQLRYLLRGLAILEVKLPEEWERVVELTLGVRPSEPPSKHIFIEIMGRYSNVFLTNADMGVLACAFQVGAKMTSVRMVQVGGKYEMPPAAQGSSPSNFTGMLEWRSIVCATLEEKLIDSLVEAFQGVGPGLATELMAKAGLDPHSVVSKMPEDGWVSLHKAWLDWLTTLREWTFAPGTVRSNGSYSVLGGDSPYILSSERDMHIGTCSVLAMLDDYYTGIHEGEKFQQLRQQLVAKVGAAAKKAQAKVKLYEDQIKASNGYAAISYTADLLMANLHISQPGASSVQLPDFETGEPVTVALDPLQTALTTAQKLYKRSQKLRRSEKAVAPLLANANEELSYLRQVEVSLQQLEEYGSPLDLKSLQEVRDELIEGGYLKVPVSGFPLPTNKQKKKKQSAPENLTGNMRHFTSPSGFEVLVGRNNRQNDVLTNRVATDYDLWFHARNIPGCHLLLRVPPGQVPSDADLQFSADLAAYFSKARASGKVEVSYTNPKYLQKVKGSKPGMVKVEKEIVVIGQAFDPLSVPPIVTAA</sequence>
<keyword evidence="4" id="KW-0648">Protein biosynthesis</keyword>
<keyword evidence="2" id="KW-0699">rRNA-binding</keyword>
<feature type="domain" description="NFACT RNA-binding" evidence="6">
    <location>
        <begin position="590"/>
        <end position="683"/>
    </location>
</feature>
<evidence type="ECO:0000256" key="1">
    <source>
        <dbReference type="ARBA" id="ARBA00022555"/>
    </source>
</evidence>
<keyword evidence="1" id="KW-0820">tRNA-binding</keyword>
<dbReference type="Pfam" id="PF05670">
    <property type="entry name" value="NFACT-R_1"/>
    <property type="match status" value="1"/>
</dbReference>
<evidence type="ECO:0000256" key="4">
    <source>
        <dbReference type="ARBA" id="ARBA00022917"/>
    </source>
</evidence>
<protein>
    <recommendedName>
        <fullName evidence="6">NFACT RNA-binding domain-containing protein</fullName>
    </recommendedName>
</protein>
<evidence type="ECO:0000256" key="3">
    <source>
        <dbReference type="ARBA" id="ARBA00022884"/>
    </source>
</evidence>
<name>A0ABP1BQY5_9BRYO</name>
<gene>
    <name evidence="7" type="ORF">CSSPJE1EN2_LOCUS20247</name>
</gene>
<feature type="region of interest" description="Disordered" evidence="5">
    <location>
        <begin position="570"/>
        <end position="589"/>
    </location>
</feature>
<dbReference type="PANTHER" id="PTHR15239:SF6">
    <property type="entry name" value="RIBOSOME QUALITY CONTROL COMPLEX SUBUNIT NEMF"/>
    <property type="match status" value="1"/>
</dbReference>
<keyword evidence="3" id="KW-0694">RNA-binding</keyword>
<evidence type="ECO:0000313" key="8">
    <source>
        <dbReference type="Proteomes" id="UP001497522"/>
    </source>
</evidence>
<keyword evidence="8" id="KW-1185">Reference proteome</keyword>
<dbReference type="EMBL" id="OZ023707">
    <property type="protein sequence ID" value="CAK9878461.1"/>
    <property type="molecule type" value="Genomic_DNA"/>
</dbReference>
<dbReference type="InterPro" id="IPR043682">
    <property type="entry name" value="RqcH_bacterial"/>
</dbReference>
<evidence type="ECO:0000256" key="5">
    <source>
        <dbReference type="SAM" id="MobiDB-lite"/>
    </source>
</evidence>
<dbReference type="Proteomes" id="UP001497522">
    <property type="component" value="Chromosome 6"/>
</dbReference>
<dbReference type="InterPro" id="IPR010979">
    <property type="entry name" value="Ribosomal_uS13-like_H2TH"/>
</dbReference>
<evidence type="ECO:0000313" key="7">
    <source>
        <dbReference type="EMBL" id="CAK9878461.1"/>
    </source>
</evidence>